<feature type="compositionally biased region" description="Polar residues" evidence="1">
    <location>
        <begin position="67"/>
        <end position="77"/>
    </location>
</feature>
<dbReference type="WBParaSite" id="BTMF_0000505001-mRNA-1">
    <property type="protein sequence ID" value="BTMF_0000505001-mRNA-1"/>
    <property type="gene ID" value="BTMF_0000505001"/>
</dbReference>
<evidence type="ECO:0000313" key="2">
    <source>
        <dbReference type="WBParaSite" id="BTMF_0000505001-mRNA-1"/>
    </source>
</evidence>
<proteinExistence type="predicted"/>
<feature type="compositionally biased region" description="Basic and acidic residues" evidence="1">
    <location>
        <begin position="26"/>
        <end position="36"/>
    </location>
</feature>
<evidence type="ECO:0000256" key="1">
    <source>
        <dbReference type="SAM" id="MobiDB-lite"/>
    </source>
</evidence>
<name>A0A0R3QFA4_9BILA</name>
<dbReference type="AlphaFoldDB" id="A0A0R3QFA4"/>
<protein>
    <submittedName>
        <fullName evidence="2">NT-3</fullName>
    </submittedName>
</protein>
<organism evidence="2">
    <name type="scientific">Brugia timori</name>
    <dbReference type="NCBI Taxonomy" id="42155"/>
    <lineage>
        <taxon>Eukaryota</taxon>
        <taxon>Metazoa</taxon>
        <taxon>Ecdysozoa</taxon>
        <taxon>Nematoda</taxon>
        <taxon>Chromadorea</taxon>
        <taxon>Rhabditida</taxon>
        <taxon>Spirurina</taxon>
        <taxon>Spiruromorpha</taxon>
        <taxon>Filarioidea</taxon>
        <taxon>Onchocercidae</taxon>
        <taxon>Brugia</taxon>
    </lineage>
</organism>
<feature type="region of interest" description="Disordered" evidence="1">
    <location>
        <begin position="1"/>
        <end position="82"/>
    </location>
</feature>
<accession>A0A0R3QFA4</accession>
<reference evidence="2" key="1">
    <citation type="submission" date="2017-02" db="UniProtKB">
        <authorList>
            <consortium name="WormBaseParasite"/>
        </authorList>
    </citation>
    <scope>IDENTIFICATION</scope>
</reference>
<sequence>LQHSQKQFYPKIHSPESINQSSPITHTDEQTDENDKQKKKSTSTSIKSMLELNDTGLEPKLSDFPTIITSKSRSSAGQDDDNYNSEITLAQKHIGWDEIEMMRHGLINCDCERVIQPKSPDLPVKINIGNTSSSKMTISKQTDHNSATTESTRNIYSDYYEDFHKTI</sequence>
<feature type="compositionally biased region" description="Polar residues" evidence="1">
    <location>
        <begin position="16"/>
        <end position="25"/>
    </location>
</feature>